<evidence type="ECO:0000313" key="4">
    <source>
        <dbReference type="Proteomes" id="UP000295511"/>
    </source>
</evidence>
<dbReference type="Pfam" id="PF00990">
    <property type="entry name" value="GGDEF"/>
    <property type="match status" value="1"/>
</dbReference>
<dbReference type="InterPro" id="IPR043128">
    <property type="entry name" value="Rev_trsase/Diguanyl_cyclase"/>
</dbReference>
<name>A0A4R5K5J9_9MICC</name>
<dbReference type="PROSITE" id="PS50887">
    <property type="entry name" value="GGDEF"/>
    <property type="match status" value="1"/>
</dbReference>
<dbReference type="Gene3D" id="3.30.70.270">
    <property type="match status" value="1"/>
</dbReference>
<dbReference type="OrthoDB" id="23692at2"/>
<dbReference type="NCBIfam" id="TIGR00254">
    <property type="entry name" value="GGDEF"/>
    <property type="match status" value="1"/>
</dbReference>
<feature type="transmembrane region" description="Helical" evidence="1">
    <location>
        <begin position="121"/>
        <end position="140"/>
    </location>
</feature>
<dbReference type="GO" id="GO:0005886">
    <property type="term" value="C:plasma membrane"/>
    <property type="evidence" value="ECO:0007669"/>
    <property type="project" value="TreeGrafter"/>
</dbReference>
<evidence type="ECO:0000259" key="2">
    <source>
        <dbReference type="PROSITE" id="PS50887"/>
    </source>
</evidence>
<dbReference type="GO" id="GO:0043709">
    <property type="term" value="P:cell adhesion involved in single-species biofilm formation"/>
    <property type="evidence" value="ECO:0007669"/>
    <property type="project" value="TreeGrafter"/>
</dbReference>
<feature type="transmembrane region" description="Helical" evidence="1">
    <location>
        <begin position="93"/>
        <end position="109"/>
    </location>
</feature>
<dbReference type="SMART" id="SM00267">
    <property type="entry name" value="GGDEF"/>
    <property type="match status" value="1"/>
</dbReference>
<feature type="transmembrane region" description="Helical" evidence="1">
    <location>
        <begin position="6"/>
        <end position="25"/>
    </location>
</feature>
<sequence length="382" mass="39848">MVLDTTTLRVAFAVVASTLGILFYLAEFRTTRSPYSAWWCVSLALFLAGSAALLLGGTPYRWWAEPAGNALLVAGASAIWASARSLRALRPHAGLLVAGPLLAGTAAMLDSPASNPMAGDPAYLALMCVMIGLAARELWLGGLEVSTIRASMAIAAASVSAFYLCRLAVFGFDSPRGTLYNTCFDAGAAALVGMAFLSVASFSMFALSAEARARVLRTAAAQDGLTGLLNRTGFLEGACQELQKIRPGGRQGCLVLADLDHFKVVNDDHGHAAGDTALKAFANACRASVRSSDLIGRLGGEEFILLLPGAGTTRAQEIVASISTRLEAAGTSALFPMPTASYGIISIGPERNDLDELIAAADSALYEAKRRGRNRAVIGGNQ</sequence>
<dbReference type="SUPFAM" id="SSF55073">
    <property type="entry name" value="Nucleotide cyclase"/>
    <property type="match status" value="1"/>
</dbReference>
<feature type="domain" description="GGDEF" evidence="2">
    <location>
        <begin position="250"/>
        <end position="381"/>
    </location>
</feature>
<dbReference type="Proteomes" id="UP000295511">
    <property type="component" value="Unassembled WGS sequence"/>
</dbReference>
<comment type="caution">
    <text evidence="3">The sequence shown here is derived from an EMBL/GenBank/DDBJ whole genome shotgun (WGS) entry which is preliminary data.</text>
</comment>
<accession>A0A4R5K5J9</accession>
<dbReference type="EMBL" id="SMRU01000055">
    <property type="protein sequence ID" value="TDF87204.1"/>
    <property type="molecule type" value="Genomic_DNA"/>
</dbReference>
<keyword evidence="1" id="KW-1133">Transmembrane helix</keyword>
<dbReference type="CDD" id="cd01949">
    <property type="entry name" value="GGDEF"/>
    <property type="match status" value="1"/>
</dbReference>
<gene>
    <name evidence="3" type="ORF">E1809_25150</name>
</gene>
<dbReference type="RefSeq" id="WP_133206974.1">
    <property type="nucleotide sequence ID" value="NZ_SMRU01000055.1"/>
</dbReference>
<dbReference type="PANTHER" id="PTHR45138:SF9">
    <property type="entry name" value="DIGUANYLATE CYCLASE DGCM-RELATED"/>
    <property type="match status" value="1"/>
</dbReference>
<keyword evidence="1" id="KW-0472">Membrane</keyword>
<feature type="transmembrane region" description="Helical" evidence="1">
    <location>
        <begin position="184"/>
        <end position="207"/>
    </location>
</feature>
<keyword evidence="4" id="KW-1185">Reference proteome</keyword>
<dbReference type="AlphaFoldDB" id="A0A4R5K5J9"/>
<evidence type="ECO:0000313" key="3">
    <source>
        <dbReference type="EMBL" id="TDF87204.1"/>
    </source>
</evidence>
<feature type="transmembrane region" description="Helical" evidence="1">
    <location>
        <begin position="62"/>
        <end position="81"/>
    </location>
</feature>
<keyword evidence="1" id="KW-0812">Transmembrane</keyword>
<feature type="transmembrane region" description="Helical" evidence="1">
    <location>
        <begin position="37"/>
        <end position="56"/>
    </location>
</feature>
<dbReference type="InterPro" id="IPR050469">
    <property type="entry name" value="Diguanylate_Cyclase"/>
</dbReference>
<dbReference type="InterPro" id="IPR000160">
    <property type="entry name" value="GGDEF_dom"/>
</dbReference>
<evidence type="ECO:0000256" key="1">
    <source>
        <dbReference type="SAM" id="Phobius"/>
    </source>
</evidence>
<protein>
    <submittedName>
        <fullName evidence="3">Sensor domain-containing diguanylate cyclase</fullName>
    </submittedName>
</protein>
<dbReference type="GO" id="GO:0052621">
    <property type="term" value="F:diguanylate cyclase activity"/>
    <property type="evidence" value="ECO:0007669"/>
    <property type="project" value="TreeGrafter"/>
</dbReference>
<organism evidence="3 4">
    <name type="scientific">Arthrobacter terricola</name>
    <dbReference type="NCBI Taxonomy" id="2547396"/>
    <lineage>
        <taxon>Bacteria</taxon>
        <taxon>Bacillati</taxon>
        <taxon>Actinomycetota</taxon>
        <taxon>Actinomycetes</taxon>
        <taxon>Micrococcales</taxon>
        <taxon>Micrococcaceae</taxon>
        <taxon>Arthrobacter</taxon>
    </lineage>
</organism>
<reference evidence="3 4" key="1">
    <citation type="submission" date="2019-03" db="EMBL/GenBank/DDBJ databases">
        <title>Whole genome sequence of Arthrobacter sp JH1-1.</title>
        <authorList>
            <person name="Trinh H.N."/>
        </authorList>
    </citation>
    <scope>NUCLEOTIDE SEQUENCE [LARGE SCALE GENOMIC DNA]</scope>
    <source>
        <strain evidence="3 4">JH1-1</strain>
    </source>
</reference>
<dbReference type="PANTHER" id="PTHR45138">
    <property type="entry name" value="REGULATORY COMPONENTS OF SENSORY TRANSDUCTION SYSTEM"/>
    <property type="match status" value="1"/>
</dbReference>
<dbReference type="GO" id="GO:1902201">
    <property type="term" value="P:negative regulation of bacterial-type flagellum-dependent cell motility"/>
    <property type="evidence" value="ECO:0007669"/>
    <property type="project" value="TreeGrafter"/>
</dbReference>
<dbReference type="FunFam" id="3.30.70.270:FF:000001">
    <property type="entry name" value="Diguanylate cyclase domain protein"/>
    <property type="match status" value="1"/>
</dbReference>
<dbReference type="InterPro" id="IPR029787">
    <property type="entry name" value="Nucleotide_cyclase"/>
</dbReference>
<feature type="transmembrane region" description="Helical" evidence="1">
    <location>
        <begin position="152"/>
        <end position="172"/>
    </location>
</feature>
<proteinExistence type="predicted"/>